<proteinExistence type="predicted"/>
<dbReference type="AlphaFoldDB" id="G8RKD4"/>
<dbReference type="GO" id="GO:0043565">
    <property type="term" value="F:sequence-specific DNA binding"/>
    <property type="evidence" value="ECO:0007669"/>
    <property type="project" value="InterPro"/>
</dbReference>
<dbReference type="KEGG" id="mrh:MycrhN_2991"/>
<dbReference type="eggNOG" id="COG4977">
    <property type="taxonomic scope" value="Bacteria"/>
</dbReference>
<name>G8RKD4_MYCRN</name>
<dbReference type="EMBL" id="CP003169">
    <property type="protein sequence ID" value="AEV73536.1"/>
    <property type="molecule type" value="Genomic_DNA"/>
</dbReference>
<dbReference type="HOGENOM" id="CLU_000445_59_0_11"/>
<dbReference type="InterPro" id="IPR002818">
    <property type="entry name" value="DJ-1/PfpI"/>
</dbReference>
<evidence type="ECO:0000259" key="1">
    <source>
        <dbReference type="PROSITE" id="PS01124"/>
    </source>
</evidence>
<sequence length="336" mass="35811">MRVALLLTEAVFDSGLSIVCDVLDTANALRGELHRPPPPWEITLVGFRRHHRTARGHHVRAEPPASVNPDVLVVPAVGAKDPTQLIALVEDPSLRRPTEFISHAAASGVVVAGACTGTFFLAEAGALNGRQATTSWWLGPAFRARYPLVDLDTRATLVHDANVATAGAAFAHIDLALWLVRCRSPALADLVARYLLIGDRASQAAFAMPSVLALHCPEMAAFERWVRDHLGESLCIGDAARAMGVSARTLQRRTMAAVGLSPLAFANEIRLDEASHLLRSTSLSTDAVAAAVGLCNASSLCQLVRRRRGSTLRVLRDGPAHAGIAVSDDDAAQMPM</sequence>
<dbReference type="STRING" id="710685.MycrhN_2991"/>
<dbReference type="RefSeq" id="WP_014211309.1">
    <property type="nucleotide sequence ID" value="NC_016604.1"/>
</dbReference>
<dbReference type="Pfam" id="PF01965">
    <property type="entry name" value="DJ-1_PfpI"/>
    <property type="match status" value="1"/>
</dbReference>
<dbReference type="PATRIC" id="fig|710685.3.peg.2988"/>
<dbReference type="PANTHER" id="PTHR43130:SF3">
    <property type="entry name" value="HTH-TYPE TRANSCRIPTIONAL REGULATOR RV1931C"/>
    <property type="match status" value="1"/>
</dbReference>
<dbReference type="GO" id="GO:0003700">
    <property type="term" value="F:DNA-binding transcription factor activity"/>
    <property type="evidence" value="ECO:0007669"/>
    <property type="project" value="InterPro"/>
</dbReference>
<reference evidence="2 3" key="1">
    <citation type="submission" date="2011-12" db="EMBL/GenBank/DDBJ databases">
        <title>Complete sequence of Mycobacterium rhodesiae NBB3.</title>
        <authorList>
            <consortium name="US DOE Joint Genome Institute"/>
            <person name="Lucas S."/>
            <person name="Han J."/>
            <person name="Lapidus A."/>
            <person name="Cheng J.-F."/>
            <person name="Goodwin L."/>
            <person name="Pitluck S."/>
            <person name="Peters L."/>
            <person name="Mikhailova N."/>
            <person name="Gu W."/>
            <person name="Detter J.C."/>
            <person name="Han C."/>
            <person name="Tapia R."/>
            <person name="Land M."/>
            <person name="Hauser L."/>
            <person name="Kyrpides N."/>
            <person name="Ivanova N."/>
            <person name="Pagani I."/>
            <person name="Mattes T."/>
            <person name="Holmes A."/>
            <person name="Rutledge P."/>
            <person name="Paulsen I."/>
            <person name="Coleman N."/>
            <person name="Woyke T."/>
        </authorList>
    </citation>
    <scope>NUCLEOTIDE SEQUENCE [LARGE SCALE GENOMIC DNA]</scope>
    <source>
        <strain evidence="2 3">NBB3</strain>
    </source>
</reference>
<dbReference type="Pfam" id="PF12833">
    <property type="entry name" value="HTH_18"/>
    <property type="match status" value="1"/>
</dbReference>
<dbReference type="OrthoDB" id="3194870at2"/>
<dbReference type="SUPFAM" id="SSF52317">
    <property type="entry name" value="Class I glutamine amidotransferase-like"/>
    <property type="match status" value="1"/>
</dbReference>
<keyword evidence="3" id="KW-1185">Reference proteome</keyword>
<dbReference type="SMART" id="SM00342">
    <property type="entry name" value="HTH_ARAC"/>
    <property type="match status" value="1"/>
</dbReference>
<protein>
    <submittedName>
        <fullName evidence="2">Transcriptional regulator containing an amidase domain and an AraC-type DNA-binding HTH domain</fullName>
    </submittedName>
</protein>
<dbReference type="Proteomes" id="UP000005442">
    <property type="component" value="Chromosome"/>
</dbReference>
<dbReference type="Gene3D" id="1.10.10.60">
    <property type="entry name" value="Homeodomain-like"/>
    <property type="match status" value="1"/>
</dbReference>
<accession>G8RKD4</accession>
<feature type="domain" description="HTH araC/xylS-type" evidence="1">
    <location>
        <begin position="220"/>
        <end position="318"/>
    </location>
</feature>
<dbReference type="InterPro" id="IPR018060">
    <property type="entry name" value="HTH_AraC"/>
</dbReference>
<keyword evidence="2" id="KW-0238">DNA-binding</keyword>
<organism evidence="2 3">
    <name type="scientific">Mycolicibacterium rhodesiae (strain NBB3)</name>
    <name type="common">Mycobacterium rhodesiae</name>
    <dbReference type="NCBI Taxonomy" id="710685"/>
    <lineage>
        <taxon>Bacteria</taxon>
        <taxon>Bacillati</taxon>
        <taxon>Actinomycetota</taxon>
        <taxon>Actinomycetes</taxon>
        <taxon>Mycobacteriales</taxon>
        <taxon>Mycobacteriaceae</taxon>
        <taxon>Mycolicibacterium</taxon>
    </lineage>
</organism>
<evidence type="ECO:0000313" key="3">
    <source>
        <dbReference type="Proteomes" id="UP000005442"/>
    </source>
</evidence>
<dbReference type="PROSITE" id="PS01124">
    <property type="entry name" value="HTH_ARAC_FAMILY_2"/>
    <property type="match status" value="1"/>
</dbReference>
<dbReference type="InterPro" id="IPR029062">
    <property type="entry name" value="Class_I_gatase-like"/>
</dbReference>
<gene>
    <name evidence="2" type="ordered locus">MycrhN_2991</name>
</gene>
<dbReference type="PANTHER" id="PTHR43130">
    <property type="entry name" value="ARAC-FAMILY TRANSCRIPTIONAL REGULATOR"/>
    <property type="match status" value="1"/>
</dbReference>
<evidence type="ECO:0000313" key="2">
    <source>
        <dbReference type="EMBL" id="AEV73536.1"/>
    </source>
</evidence>
<dbReference type="Gene3D" id="3.40.50.880">
    <property type="match status" value="1"/>
</dbReference>
<dbReference type="InterPro" id="IPR052158">
    <property type="entry name" value="INH-QAR"/>
</dbReference>